<name>A0A1F6C2H2_HANXR</name>
<dbReference type="SUPFAM" id="SSF48208">
    <property type="entry name" value="Six-hairpin glycosidases"/>
    <property type="match status" value="1"/>
</dbReference>
<evidence type="ECO:0000259" key="2">
    <source>
        <dbReference type="Pfam" id="PF21345"/>
    </source>
</evidence>
<feature type="domain" description="PcRGLX/YetA-like N-terminal RIFT barrel" evidence="1">
    <location>
        <begin position="289"/>
        <end position="334"/>
    </location>
</feature>
<dbReference type="Pfam" id="PF19501">
    <property type="entry name" value="PcRGLX_1st"/>
    <property type="match status" value="1"/>
</dbReference>
<proteinExistence type="predicted"/>
<dbReference type="Pfam" id="PF21345">
    <property type="entry name" value="PcRGLX_2nd"/>
    <property type="match status" value="1"/>
</dbReference>
<reference evidence="4 5" key="1">
    <citation type="journal article" date="2016" name="Nat. Commun.">
        <title>Thousands of microbial genomes shed light on interconnected biogeochemical processes in an aquifer system.</title>
        <authorList>
            <person name="Anantharaman K."/>
            <person name="Brown C.T."/>
            <person name="Hug L.A."/>
            <person name="Sharon I."/>
            <person name="Castelle C.J."/>
            <person name="Probst A.J."/>
            <person name="Thomas B.C."/>
            <person name="Singh A."/>
            <person name="Wilkins M.J."/>
            <person name="Karaoz U."/>
            <person name="Brodie E.L."/>
            <person name="Williams K.H."/>
            <person name="Hubbard S.S."/>
            <person name="Banfield J.F."/>
        </authorList>
    </citation>
    <scope>NUCLEOTIDE SEQUENCE [LARGE SCALE GENOMIC DNA]</scope>
    <source>
        <strain evidence="5">RIFCSPLOWO2_12_FULL_64_10</strain>
    </source>
</reference>
<feature type="domain" description="PcRGLX/YetA-like central beta-sandwich" evidence="2">
    <location>
        <begin position="364"/>
        <end position="498"/>
    </location>
</feature>
<dbReference type="InterPro" id="IPR045793">
    <property type="entry name" value="PcRGLX/YetA-like"/>
</dbReference>
<dbReference type="InterPro" id="IPR008928">
    <property type="entry name" value="6-hairpin_glycosidase_sf"/>
</dbReference>
<dbReference type="Proteomes" id="UP000178606">
    <property type="component" value="Unassembled WGS sequence"/>
</dbReference>
<dbReference type="InterPro" id="IPR048330">
    <property type="entry name" value="PcRGLX/YetA_2nd"/>
</dbReference>
<dbReference type="AlphaFoldDB" id="A0A1F6C2H2"/>
<evidence type="ECO:0000313" key="4">
    <source>
        <dbReference type="EMBL" id="OGG43278.1"/>
    </source>
</evidence>
<dbReference type="PANTHER" id="PTHR40081">
    <property type="entry name" value="CONCANAVALIN A-LIKE LECTIN/GLUCANASE"/>
    <property type="match status" value="1"/>
</dbReference>
<sequence>MPLNTAVPDALIVSGDALIQRLLRQKGAVVIPAYACRLDGFVNDTFTEYANASIYRPASVCRARLVSALRDTVYPSGKFYLGFTMYTVAGYDEPIEVYIGHRQVALARHPDPDNRVHLFVAPEGFPFRGGEPIRLVTAPTDGPCRVENLVLLPKRPRPMEPRLDIRSPHVDVRHADGGARACLTWITNRPASGQVRWGMEEQKAEGRRQKADKVRVAGPLCNHEVVLEGLELGRAYGYEVQMKDRTGRLKAVYAGTFRTDLAAAQSRTGKARFPLLLRRPAPGPGPWPVSVGVPFPQGALGSDAEIRLVGRRRAEMPLQTRTLARWPDDSVRWALLDFQSHGGSGYTVEYGRDVARAQPGAPLDVAQSRTGIVVNTGPIRVEFPKGSAVFPGIVSLRQADGTYRRITFSMPAPAVTLVAGDGTRYVSGRPDAVTLEEAGPERVCIRIDVRHRSRGKALFRSVFRAHLFRGSGALRVLHTFENDRIDAEFTGIRELRLRADLDVGADPAGEAGGRRVGSLNAQPVCLRQTHDDRYAVAQGGRVVARGRRAEGSLDLAGKEAGVALAVRDFWQNYPKGIGLDRGGITFEVCPPLGKDDYPRGGELEDRLYYYLLDGRYKLKHGVSRTHEVWFHFRPGGATAPQGFHENVQSPPLFSVSPETFNRSRAVTRLPSRERSPVPPYEAWVEAAREAYAADREESRAYGMLNYGDWFGERTYNWGNLEYDASWCFLQEYLRGGDPAFYTWAEEAARHLVDVDTCHHSPNPKAAGEQYTHCVGHVGGYYPDGYRERAIFGGRWSPSHTWVEGLFLHHLLSGDPRSIEGAMKTSGLMAGEMVNDYDFTNCRNCGWPLIHLSAAYRATGRRVYLNAARIVVDRVLERQRPSGGWERLMVPGHCHCLPPRHTGNAGFMVGILMVGLKRYYEATGERRVRDAIVRAADYCIDAMWAPEKSAFHYTSCPLSSVGGGADMRILKGVATAFQFSGKERLREVLAAGVQSAMAGRLPKAHRGVGKGICSPMRGAPQVLVDLPGEGGMR</sequence>
<evidence type="ECO:0000259" key="1">
    <source>
        <dbReference type="Pfam" id="PF19501"/>
    </source>
</evidence>
<protein>
    <recommendedName>
        <fullName evidence="6">Fibronectin type-III domain-containing protein</fullName>
    </recommendedName>
</protein>
<gene>
    <name evidence="4" type="ORF">A3F84_12915</name>
</gene>
<evidence type="ECO:0000259" key="3">
    <source>
        <dbReference type="Pfam" id="PF21346"/>
    </source>
</evidence>
<accession>A0A1F6C2H2</accession>
<dbReference type="InterPro" id="IPR048329">
    <property type="entry name" value="PcRGLX_1st"/>
</dbReference>
<feature type="domain" description="PcRGLX/YetA-like C-terminal alpha/alpha toroid" evidence="3">
    <location>
        <begin position="650"/>
        <end position="759"/>
    </location>
</feature>
<dbReference type="GO" id="GO:0005975">
    <property type="term" value="P:carbohydrate metabolic process"/>
    <property type="evidence" value="ECO:0007669"/>
    <property type="project" value="InterPro"/>
</dbReference>
<evidence type="ECO:0000313" key="5">
    <source>
        <dbReference type="Proteomes" id="UP000178606"/>
    </source>
</evidence>
<dbReference type="Pfam" id="PF21346">
    <property type="entry name" value="PcRGLX_3rd"/>
    <property type="match status" value="1"/>
</dbReference>
<dbReference type="InterPro" id="IPR048331">
    <property type="entry name" value="PcRGLX/YetA_3rd"/>
</dbReference>
<dbReference type="EMBL" id="MFKF01000440">
    <property type="protein sequence ID" value="OGG43278.1"/>
    <property type="molecule type" value="Genomic_DNA"/>
</dbReference>
<dbReference type="PANTHER" id="PTHR40081:SF1">
    <property type="entry name" value="TAT PATHWAY SIGNAL SEQUENCE DOMAIN PROTEIN"/>
    <property type="match status" value="1"/>
</dbReference>
<evidence type="ECO:0008006" key="6">
    <source>
        <dbReference type="Google" id="ProtNLM"/>
    </source>
</evidence>
<organism evidence="4 5">
    <name type="scientific">Handelsmanbacteria sp. (strain RIFCSPLOWO2_12_FULL_64_10)</name>
    <dbReference type="NCBI Taxonomy" id="1817868"/>
    <lineage>
        <taxon>Bacteria</taxon>
        <taxon>Candidatus Handelsmaniibacteriota</taxon>
    </lineage>
</organism>
<comment type="caution">
    <text evidence="4">The sequence shown here is derived from an EMBL/GenBank/DDBJ whole genome shotgun (WGS) entry which is preliminary data.</text>
</comment>